<dbReference type="GeneID" id="66101701"/>
<dbReference type="AlphaFoldDB" id="A0A9P7VM58"/>
<gene>
    <name evidence="1" type="ORF">BT62DRAFT_1078619</name>
</gene>
<keyword evidence="2" id="KW-1185">Reference proteome</keyword>
<reference evidence="1" key="1">
    <citation type="submission" date="2020-11" db="EMBL/GenBank/DDBJ databases">
        <title>Adaptations for nitrogen fixation in a non-lichenized fungal sporocarp promotes dispersal by wood-feeding termites.</title>
        <authorList>
            <consortium name="DOE Joint Genome Institute"/>
            <person name="Koch R.A."/>
            <person name="Yoon G."/>
            <person name="Arayal U."/>
            <person name="Lail K."/>
            <person name="Amirebrahimi M."/>
            <person name="Labutti K."/>
            <person name="Lipzen A."/>
            <person name="Riley R."/>
            <person name="Barry K."/>
            <person name="Henrissat B."/>
            <person name="Grigoriev I.V."/>
            <person name="Herr J.R."/>
            <person name="Aime M.C."/>
        </authorList>
    </citation>
    <scope>NUCLEOTIDE SEQUENCE</scope>
    <source>
        <strain evidence="1">MCA 3950</strain>
    </source>
</reference>
<evidence type="ECO:0000313" key="2">
    <source>
        <dbReference type="Proteomes" id="UP000812287"/>
    </source>
</evidence>
<accession>A0A9P7VM58</accession>
<protein>
    <submittedName>
        <fullName evidence="1">Uncharacterized protein</fullName>
    </submittedName>
</protein>
<proteinExistence type="predicted"/>
<name>A0A9P7VM58_9AGAR</name>
<sequence>MVSHPELPTSNRCLWASVVLISGPPVRLLREIPMNDGCRHLRKCKRRKELFQPPHVEDRNCRLHNEHLPPHTDRPVANEIFPRLQARVMCLNEQIGMLIASDPVTLQAFRPPRGIHSSPRVSVSVITLPATERTSGRYPPVAVSASLSAQLNRTSASGHRRSSLTC</sequence>
<dbReference type="EMBL" id="MU250546">
    <property type="protein sequence ID" value="KAG7443244.1"/>
    <property type="molecule type" value="Genomic_DNA"/>
</dbReference>
<organism evidence="1 2">
    <name type="scientific">Guyanagaster necrorhizus</name>
    <dbReference type="NCBI Taxonomy" id="856835"/>
    <lineage>
        <taxon>Eukaryota</taxon>
        <taxon>Fungi</taxon>
        <taxon>Dikarya</taxon>
        <taxon>Basidiomycota</taxon>
        <taxon>Agaricomycotina</taxon>
        <taxon>Agaricomycetes</taxon>
        <taxon>Agaricomycetidae</taxon>
        <taxon>Agaricales</taxon>
        <taxon>Marasmiineae</taxon>
        <taxon>Physalacriaceae</taxon>
        <taxon>Guyanagaster</taxon>
    </lineage>
</organism>
<dbReference type="RefSeq" id="XP_043036744.1">
    <property type="nucleotide sequence ID" value="XM_043179407.1"/>
</dbReference>
<dbReference type="Proteomes" id="UP000812287">
    <property type="component" value="Unassembled WGS sequence"/>
</dbReference>
<comment type="caution">
    <text evidence="1">The sequence shown here is derived from an EMBL/GenBank/DDBJ whole genome shotgun (WGS) entry which is preliminary data.</text>
</comment>
<evidence type="ECO:0000313" key="1">
    <source>
        <dbReference type="EMBL" id="KAG7443244.1"/>
    </source>
</evidence>